<dbReference type="SUPFAM" id="SSF48452">
    <property type="entry name" value="TPR-like"/>
    <property type="match status" value="1"/>
</dbReference>
<dbReference type="AlphaFoldDB" id="A0A8J3T9D1"/>
<dbReference type="RefSeq" id="WP_168115504.1">
    <property type="nucleotide sequence ID" value="NZ_BOON01000023.1"/>
</dbReference>
<protein>
    <recommendedName>
        <fullName evidence="4">Tetratricopeptide repeat protein</fullName>
    </recommendedName>
</protein>
<organism evidence="2 3">
    <name type="scientific">Planosporangium mesophilum</name>
    <dbReference type="NCBI Taxonomy" id="689768"/>
    <lineage>
        <taxon>Bacteria</taxon>
        <taxon>Bacillati</taxon>
        <taxon>Actinomycetota</taxon>
        <taxon>Actinomycetes</taxon>
        <taxon>Micromonosporales</taxon>
        <taxon>Micromonosporaceae</taxon>
        <taxon>Planosporangium</taxon>
    </lineage>
</organism>
<gene>
    <name evidence="2" type="ORF">Pme01_25570</name>
</gene>
<dbReference type="EMBL" id="BOON01000023">
    <property type="protein sequence ID" value="GII22960.1"/>
    <property type="molecule type" value="Genomic_DNA"/>
</dbReference>
<dbReference type="Gene3D" id="1.25.40.10">
    <property type="entry name" value="Tetratricopeptide repeat domain"/>
    <property type="match status" value="1"/>
</dbReference>
<comment type="caution">
    <text evidence="2">The sequence shown here is derived from an EMBL/GenBank/DDBJ whole genome shotgun (WGS) entry which is preliminary data.</text>
</comment>
<evidence type="ECO:0000313" key="3">
    <source>
        <dbReference type="Proteomes" id="UP000599074"/>
    </source>
</evidence>
<proteinExistence type="predicted"/>
<feature type="compositionally biased region" description="Low complexity" evidence="1">
    <location>
        <begin position="245"/>
        <end position="261"/>
    </location>
</feature>
<evidence type="ECO:0000313" key="2">
    <source>
        <dbReference type="EMBL" id="GII22960.1"/>
    </source>
</evidence>
<reference evidence="2" key="1">
    <citation type="submission" date="2021-01" db="EMBL/GenBank/DDBJ databases">
        <title>Whole genome shotgun sequence of Planosporangium mesophilum NBRC 109066.</title>
        <authorList>
            <person name="Komaki H."/>
            <person name="Tamura T."/>
        </authorList>
    </citation>
    <scope>NUCLEOTIDE SEQUENCE</scope>
    <source>
        <strain evidence="2">NBRC 109066</strain>
    </source>
</reference>
<sequence>MSEPGGLPGQEWETRVTDRTERARLLAASGRPAAALILQEEALAIVRDLAAEYPDDLRVTRMLADALYATGSSLTAIGRPDVAVAVLDEGARTYQELGRRGATVRRPLADVHAAKGAAELARGHGASAVLELDSAVNTYLALRALTDDNPADDNDGDTDPLDLARVLALNASALRAHGDPDLAVASAGAALRLYASHAPASPAHTTYLLLAASTASDLHGAHGRLESALEADDVAVRAARAAAEAGGRLGRTAGTGAAGDRAAGDRAAGDGAAGDGAAGDDGAADDPVDRDRVTRELATALTRKGVHLRAVGRGAEGDSFVAQGRAADAAASDLVTQEWEAGTRPVTLAGSLETAVRVLGPGRVPDTLVESLVGSAASRELLAPSGRCGPQGSPGYAATLADIANQLLPVAPAEGVRIGLEAHYLFAVASRAQTMPMRHAYAEFGFRWALVLLACSRHYAADDLPMALDLAGWADVAAMGLVPFLAGSPGMTALVRECLVHHADLYARNGETEAGAEVLRVVRSLDEYA</sequence>
<keyword evidence="3" id="KW-1185">Reference proteome</keyword>
<evidence type="ECO:0000256" key="1">
    <source>
        <dbReference type="SAM" id="MobiDB-lite"/>
    </source>
</evidence>
<dbReference type="Proteomes" id="UP000599074">
    <property type="component" value="Unassembled WGS sequence"/>
</dbReference>
<accession>A0A8J3T9D1</accession>
<evidence type="ECO:0008006" key="4">
    <source>
        <dbReference type="Google" id="ProtNLM"/>
    </source>
</evidence>
<feature type="region of interest" description="Disordered" evidence="1">
    <location>
        <begin position="245"/>
        <end position="289"/>
    </location>
</feature>
<dbReference type="InterPro" id="IPR011990">
    <property type="entry name" value="TPR-like_helical_dom_sf"/>
</dbReference>
<name>A0A8J3T9D1_9ACTN</name>